<dbReference type="EMBL" id="BGPR01005923">
    <property type="protein sequence ID" value="GBN14607.1"/>
    <property type="molecule type" value="Genomic_DNA"/>
</dbReference>
<evidence type="ECO:0000313" key="2">
    <source>
        <dbReference type="Proteomes" id="UP000499080"/>
    </source>
</evidence>
<dbReference type="AlphaFoldDB" id="A0A4Y2LMP2"/>
<protein>
    <submittedName>
        <fullName evidence="1">Uncharacterized protein</fullName>
    </submittedName>
</protein>
<proteinExistence type="predicted"/>
<reference evidence="1 2" key="1">
    <citation type="journal article" date="2019" name="Sci. Rep.">
        <title>Orb-weaving spider Araneus ventricosus genome elucidates the spidroin gene catalogue.</title>
        <authorList>
            <person name="Kono N."/>
            <person name="Nakamura H."/>
            <person name="Ohtoshi R."/>
            <person name="Moran D.A.P."/>
            <person name="Shinohara A."/>
            <person name="Yoshida Y."/>
            <person name="Fujiwara M."/>
            <person name="Mori M."/>
            <person name="Tomita M."/>
            <person name="Arakawa K."/>
        </authorList>
    </citation>
    <scope>NUCLEOTIDE SEQUENCE [LARGE SCALE GENOMIC DNA]</scope>
</reference>
<keyword evidence="2" id="KW-1185">Reference proteome</keyword>
<accession>A0A4Y2LMP2</accession>
<organism evidence="1 2">
    <name type="scientific">Araneus ventricosus</name>
    <name type="common">Orbweaver spider</name>
    <name type="synonym">Epeira ventricosa</name>
    <dbReference type="NCBI Taxonomy" id="182803"/>
    <lineage>
        <taxon>Eukaryota</taxon>
        <taxon>Metazoa</taxon>
        <taxon>Ecdysozoa</taxon>
        <taxon>Arthropoda</taxon>
        <taxon>Chelicerata</taxon>
        <taxon>Arachnida</taxon>
        <taxon>Araneae</taxon>
        <taxon>Araneomorphae</taxon>
        <taxon>Entelegynae</taxon>
        <taxon>Araneoidea</taxon>
        <taxon>Araneidae</taxon>
        <taxon>Araneus</taxon>
    </lineage>
</organism>
<gene>
    <name evidence="1" type="ORF">AVEN_15834_1</name>
</gene>
<comment type="caution">
    <text evidence="1">The sequence shown here is derived from an EMBL/GenBank/DDBJ whole genome shotgun (WGS) entry which is preliminary data.</text>
</comment>
<dbReference type="Proteomes" id="UP000499080">
    <property type="component" value="Unassembled WGS sequence"/>
</dbReference>
<sequence>MVSKADFMSEKLRARDVKGILYVSIRIMNGQIWLCALISQSDCGVKMTDCSDSATIAKLEERALSNLYKVGKTDRRYDVKDQDLPSLEKKKTCSISRCSGK</sequence>
<name>A0A4Y2LMP2_ARAVE</name>
<evidence type="ECO:0000313" key="1">
    <source>
        <dbReference type="EMBL" id="GBN14607.1"/>
    </source>
</evidence>